<keyword evidence="2" id="KW-1185">Reference proteome</keyword>
<comment type="caution">
    <text evidence="1">The sequence shown here is derived from an EMBL/GenBank/DDBJ whole genome shotgun (WGS) entry which is preliminary data.</text>
</comment>
<reference evidence="1" key="1">
    <citation type="submission" date="2021-01" db="EMBL/GenBank/DDBJ databases">
        <title>Whole genome shotgun sequence of Virgisporangium aurantiacum NBRC 16421.</title>
        <authorList>
            <person name="Komaki H."/>
            <person name="Tamura T."/>
        </authorList>
    </citation>
    <scope>NUCLEOTIDE SEQUENCE</scope>
    <source>
        <strain evidence="1">NBRC 16421</strain>
    </source>
</reference>
<sequence length="154" mass="17324">MSIAAEANISDLLQRPTATLERLKGRASRLLLHRRDGEDLVVTTASRYEQEREVLAAAVKMFRFLVRTDLETAADLMLEVFPWVQFLPPADGRAFVSEFVSVLHASEDLDNLTPVWQLVVEWKHTAEVFADPELLDVLRSEGEDLGPVPEPVVD</sequence>
<dbReference type="AlphaFoldDB" id="A0A8J3ZEN1"/>
<accession>A0A8J3ZEN1</accession>
<evidence type="ECO:0000313" key="1">
    <source>
        <dbReference type="EMBL" id="GIJ59903.1"/>
    </source>
</evidence>
<dbReference type="RefSeq" id="WP_204003301.1">
    <property type="nucleotide sequence ID" value="NZ_BOPG01000049.1"/>
</dbReference>
<dbReference type="Proteomes" id="UP000612585">
    <property type="component" value="Unassembled WGS sequence"/>
</dbReference>
<organism evidence="1 2">
    <name type="scientific">Virgisporangium aurantiacum</name>
    <dbReference type="NCBI Taxonomy" id="175570"/>
    <lineage>
        <taxon>Bacteria</taxon>
        <taxon>Bacillati</taxon>
        <taxon>Actinomycetota</taxon>
        <taxon>Actinomycetes</taxon>
        <taxon>Micromonosporales</taxon>
        <taxon>Micromonosporaceae</taxon>
        <taxon>Virgisporangium</taxon>
    </lineage>
</organism>
<evidence type="ECO:0008006" key="3">
    <source>
        <dbReference type="Google" id="ProtNLM"/>
    </source>
</evidence>
<protein>
    <recommendedName>
        <fullName evidence="3">Prevent-host-death family protein</fullName>
    </recommendedName>
</protein>
<name>A0A8J3ZEN1_9ACTN</name>
<evidence type="ECO:0000313" key="2">
    <source>
        <dbReference type="Proteomes" id="UP000612585"/>
    </source>
</evidence>
<proteinExistence type="predicted"/>
<gene>
    <name evidence="1" type="ORF">Vau01_074190</name>
</gene>
<dbReference type="EMBL" id="BOPG01000049">
    <property type="protein sequence ID" value="GIJ59903.1"/>
    <property type="molecule type" value="Genomic_DNA"/>
</dbReference>